<dbReference type="InterPro" id="IPR036259">
    <property type="entry name" value="MFS_trans_sf"/>
</dbReference>
<evidence type="ECO:0000256" key="1">
    <source>
        <dbReference type="ARBA" id="ARBA00004651"/>
    </source>
</evidence>
<evidence type="ECO:0000256" key="5">
    <source>
        <dbReference type="ARBA" id="ARBA00023136"/>
    </source>
</evidence>
<feature type="transmembrane region" description="Helical" evidence="6">
    <location>
        <begin position="12"/>
        <end position="37"/>
    </location>
</feature>
<dbReference type="CDD" id="cd17321">
    <property type="entry name" value="MFS_MMR_MDR_like"/>
    <property type="match status" value="1"/>
</dbReference>
<accession>A0A9D1L6L5</accession>
<feature type="transmembrane region" description="Helical" evidence="6">
    <location>
        <begin position="265"/>
        <end position="290"/>
    </location>
</feature>
<comment type="subcellular location">
    <subcellularLocation>
        <location evidence="1">Cell membrane</location>
        <topology evidence="1">Multi-pass membrane protein</topology>
    </subcellularLocation>
</comment>
<dbReference type="PROSITE" id="PS50850">
    <property type="entry name" value="MFS"/>
    <property type="match status" value="1"/>
</dbReference>
<feature type="transmembrane region" description="Helical" evidence="6">
    <location>
        <begin position="227"/>
        <end position="244"/>
    </location>
</feature>
<feature type="transmembrane region" description="Helical" evidence="6">
    <location>
        <begin position="400"/>
        <end position="424"/>
    </location>
</feature>
<dbReference type="Gene3D" id="1.20.1250.20">
    <property type="entry name" value="MFS general substrate transporter like domains"/>
    <property type="match status" value="1"/>
</dbReference>
<feature type="domain" description="Major facilitator superfamily (MFS) profile" evidence="7">
    <location>
        <begin position="13"/>
        <end position="464"/>
    </location>
</feature>
<feature type="transmembrane region" description="Helical" evidence="6">
    <location>
        <begin position="436"/>
        <end position="460"/>
    </location>
</feature>
<reference evidence="8" key="2">
    <citation type="journal article" date="2021" name="PeerJ">
        <title>Extensive microbial diversity within the chicken gut microbiome revealed by metagenomics and culture.</title>
        <authorList>
            <person name="Gilroy R."/>
            <person name="Ravi A."/>
            <person name="Getino M."/>
            <person name="Pursley I."/>
            <person name="Horton D.L."/>
            <person name="Alikhan N.F."/>
            <person name="Baker D."/>
            <person name="Gharbi K."/>
            <person name="Hall N."/>
            <person name="Watson M."/>
            <person name="Adriaenssens E.M."/>
            <person name="Foster-Nyarko E."/>
            <person name="Jarju S."/>
            <person name="Secka A."/>
            <person name="Antonio M."/>
            <person name="Oren A."/>
            <person name="Chaudhuri R.R."/>
            <person name="La Ragione R."/>
            <person name="Hildebrand F."/>
            <person name="Pallen M.J."/>
        </authorList>
    </citation>
    <scope>NUCLEOTIDE SEQUENCE</scope>
    <source>
        <strain evidence="8">11300</strain>
    </source>
</reference>
<feature type="transmembrane region" description="Helical" evidence="6">
    <location>
        <begin position="331"/>
        <end position="354"/>
    </location>
</feature>
<dbReference type="PANTHER" id="PTHR42718:SF9">
    <property type="entry name" value="MAJOR FACILITATOR SUPERFAMILY MULTIDRUG TRANSPORTER MFSC"/>
    <property type="match status" value="1"/>
</dbReference>
<reference evidence="8" key="1">
    <citation type="submission" date="2020-10" db="EMBL/GenBank/DDBJ databases">
        <authorList>
            <person name="Gilroy R."/>
        </authorList>
    </citation>
    <scope>NUCLEOTIDE SEQUENCE</scope>
    <source>
        <strain evidence="8">11300</strain>
    </source>
</reference>
<evidence type="ECO:0000256" key="3">
    <source>
        <dbReference type="ARBA" id="ARBA00022692"/>
    </source>
</evidence>
<evidence type="ECO:0000313" key="9">
    <source>
        <dbReference type="Proteomes" id="UP000824091"/>
    </source>
</evidence>
<keyword evidence="5 6" id="KW-0472">Membrane</keyword>
<dbReference type="GO" id="GO:0005886">
    <property type="term" value="C:plasma membrane"/>
    <property type="evidence" value="ECO:0007669"/>
    <property type="project" value="UniProtKB-SubCell"/>
</dbReference>
<keyword evidence="2" id="KW-0813">Transport</keyword>
<sequence length="464" mass="49265">MEKKSPVCTQKSVILVSAATSFITTFMGSALNLAVPAIERDFQTGAAEAGWIITVYMLTCAALTVPFGKIADTGRKNLILRWGIFIFTLACTAAAFSFNMAMLIICRAAQGVGASMIFSTNIAVLVNSEEENRRGKALGYVTCANYGGLSAGPAVGGILNHHFGWRSVFAVSAVIGAAAFFVALKKMQDKPYGGKNGDRHMDMTGMALYMGFMILVMYGLSELLSSGAGPVLLAAGIIMMIFFVKRETSVIRPMLDINEFVRNKTCASASLATMMNFGSNFGLTYLLSIYMQGVMGMDPQQAGLLLVVSPGIMSVLSPVMGKLSDKYPPRILSSAGMVLCIAALLLGAYMAGIMAKDSDIWLTVPVLALSGLGLAFFAAPNTKEVMSSVNACDHGITSSILATMRSAGHTLSMAVITGIIGVYMGQESLEGADPRIVANIMKISFFIFAGLCIPGFFMALRRKP</sequence>
<dbReference type="Gene3D" id="1.20.1720.10">
    <property type="entry name" value="Multidrug resistance protein D"/>
    <property type="match status" value="1"/>
</dbReference>
<protein>
    <submittedName>
        <fullName evidence="8">MFS transporter</fullName>
    </submittedName>
</protein>
<feature type="transmembrane region" description="Helical" evidence="6">
    <location>
        <begin position="49"/>
        <end position="67"/>
    </location>
</feature>
<keyword evidence="4 6" id="KW-1133">Transmembrane helix</keyword>
<feature type="transmembrane region" description="Helical" evidence="6">
    <location>
        <begin position="138"/>
        <end position="159"/>
    </location>
</feature>
<feature type="transmembrane region" description="Helical" evidence="6">
    <location>
        <begin position="205"/>
        <end position="221"/>
    </location>
</feature>
<dbReference type="InterPro" id="IPR011701">
    <property type="entry name" value="MFS"/>
</dbReference>
<evidence type="ECO:0000256" key="6">
    <source>
        <dbReference type="SAM" id="Phobius"/>
    </source>
</evidence>
<feature type="transmembrane region" description="Helical" evidence="6">
    <location>
        <begin position="302"/>
        <end position="319"/>
    </location>
</feature>
<dbReference type="Proteomes" id="UP000824091">
    <property type="component" value="Unassembled WGS sequence"/>
</dbReference>
<dbReference type="GO" id="GO:0022857">
    <property type="term" value="F:transmembrane transporter activity"/>
    <property type="evidence" value="ECO:0007669"/>
    <property type="project" value="InterPro"/>
</dbReference>
<dbReference type="AlphaFoldDB" id="A0A9D1L6L5"/>
<dbReference type="EMBL" id="DVMO01000012">
    <property type="protein sequence ID" value="HIU26919.1"/>
    <property type="molecule type" value="Genomic_DNA"/>
</dbReference>
<evidence type="ECO:0000259" key="7">
    <source>
        <dbReference type="PROSITE" id="PS50850"/>
    </source>
</evidence>
<dbReference type="Pfam" id="PF07690">
    <property type="entry name" value="MFS_1"/>
    <property type="match status" value="2"/>
</dbReference>
<gene>
    <name evidence="8" type="ORF">IAD16_00880</name>
</gene>
<feature type="transmembrane region" description="Helical" evidence="6">
    <location>
        <begin position="165"/>
        <end position="184"/>
    </location>
</feature>
<dbReference type="PANTHER" id="PTHR42718">
    <property type="entry name" value="MAJOR FACILITATOR SUPERFAMILY MULTIDRUG TRANSPORTER MFSC"/>
    <property type="match status" value="1"/>
</dbReference>
<evidence type="ECO:0000256" key="2">
    <source>
        <dbReference type="ARBA" id="ARBA00022448"/>
    </source>
</evidence>
<proteinExistence type="predicted"/>
<feature type="transmembrane region" description="Helical" evidence="6">
    <location>
        <begin position="108"/>
        <end position="126"/>
    </location>
</feature>
<keyword evidence="3 6" id="KW-0812">Transmembrane</keyword>
<feature type="transmembrane region" description="Helical" evidence="6">
    <location>
        <begin position="360"/>
        <end position="379"/>
    </location>
</feature>
<feature type="transmembrane region" description="Helical" evidence="6">
    <location>
        <begin position="79"/>
        <end position="102"/>
    </location>
</feature>
<comment type="caution">
    <text evidence="8">The sequence shown here is derived from an EMBL/GenBank/DDBJ whole genome shotgun (WGS) entry which is preliminary data.</text>
</comment>
<organism evidence="8 9">
    <name type="scientific">Candidatus Fimisoma avicola</name>
    <dbReference type="NCBI Taxonomy" id="2840826"/>
    <lineage>
        <taxon>Bacteria</taxon>
        <taxon>Bacillati</taxon>
        <taxon>Bacillota</taxon>
        <taxon>Clostridia</taxon>
        <taxon>Eubacteriales</taxon>
        <taxon>Candidatus Fimisoma</taxon>
    </lineage>
</organism>
<evidence type="ECO:0000313" key="8">
    <source>
        <dbReference type="EMBL" id="HIU26919.1"/>
    </source>
</evidence>
<dbReference type="SUPFAM" id="SSF103473">
    <property type="entry name" value="MFS general substrate transporter"/>
    <property type="match status" value="1"/>
</dbReference>
<name>A0A9D1L6L5_9FIRM</name>
<dbReference type="InterPro" id="IPR020846">
    <property type="entry name" value="MFS_dom"/>
</dbReference>
<evidence type="ECO:0000256" key="4">
    <source>
        <dbReference type="ARBA" id="ARBA00022989"/>
    </source>
</evidence>